<proteinExistence type="predicted"/>
<evidence type="ECO:0008006" key="4">
    <source>
        <dbReference type="Google" id="ProtNLM"/>
    </source>
</evidence>
<dbReference type="Proteomes" id="UP001198182">
    <property type="component" value="Unassembled WGS sequence"/>
</dbReference>
<dbReference type="RefSeq" id="WP_308452416.1">
    <property type="nucleotide sequence ID" value="NZ_JAJEQR010000003.1"/>
</dbReference>
<keyword evidence="3" id="KW-1185">Reference proteome</keyword>
<keyword evidence="1" id="KW-1133">Transmembrane helix</keyword>
<accession>A0AAE3JDW1</accession>
<evidence type="ECO:0000256" key="1">
    <source>
        <dbReference type="SAM" id="Phobius"/>
    </source>
</evidence>
<keyword evidence="1" id="KW-0472">Membrane</keyword>
<dbReference type="AlphaFoldDB" id="A0AAE3JDW1"/>
<dbReference type="EMBL" id="JAJEQR010000003">
    <property type="protein sequence ID" value="MCC2229630.1"/>
    <property type="molecule type" value="Genomic_DNA"/>
</dbReference>
<feature type="transmembrane region" description="Helical" evidence="1">
    <location>
        <begin position="108"/>
        <end position="129"/>
    </location>
</feature>
<sequence length="159" mass="18295">MEGHDRGRERRYSIQKSLYEICFFLEFALAILVISFVVIEFFSEAVLFIRNIPDVTLGGLDYSVHLKRALDIVIGIEFIKMLCRHNMDSVIEVLMFAMTRHLIVEETSMLDGLICVVAVSILFVVRKFLFVAKIDRTPSFGKKKESTEVTEIPVSDREE</sequence>
<organism evidence="2 3">
    <name type="scientific">Hominifimenecus microfluidus</name>
    <dbReference type="NCBI Taxonomy" id="2885348"/>
    <lineage>
        <taxon>Bacteria</taxon>
        <taxon>Bacillati</taxon>
        <taxon>Bacillota</taxon>
        <taxon>Clostridia</taxon>
        <taxon>Lachnospirales</taxon>
        <taxon>Lachnospiraceae</taxon>
        <taxon>Hominifimenecus</taxon>
    </lineage>
</organism>
<gene>
    <name evidence="2" type="ORF">LKD81_01260</name>
</gene>
<name>A0AAE3JDW1_9FIRM</name>
<protein>
    <recommendedName>
        <fullName evidence="4">Transporter</fullName>
    </recommendedName>
</protein>
<reference evidence="2" key="1">
    <citation type="submission" date="2021-10" db="EMBL/GenBank/DDBJ databases">
        <title>Anaerobic single-cell dispensing facilitates the cultivation of human gut bacteria.</title>
        <authorList>
            <person name="Afrizal A."/>
        </authorList>
    </citation>
    <scope>NUCLEOTIDE SEQUENCE</scope>
    <source>
        <strain evidence="2">CLA-AA-H215</strain>
    </source>
</reference>
<evidence type="ECO:0000313" key="2">
    <source>
        <dbReference type="EMBL" id="MCC2229630.1"/>
    </source>
</evidence>
<feature type="transmembrane region" description="Helical" evidence="1">
    <location>
        <begin position="21"/>
        <end position="42"/>
    </location>
</feature>
<comment type="caution">
    <text evidence="2">The sequence shown here is derived from an EMBL/GenBank/DDBJ whole genome shotgun (WGS) entry which is preliminary data.</text>
</comment>
<evidence type="ECO:0000313" key="3">
    <source>
        <dbReference type="Proteomes" id="UP001198182"/>
    </source>
</evidence>
<keyword evidence="1" id="KW-0812">Transmembrane</keyword>